<name>A0A1H3X1Q3_9BACT</name>
<dbReference type="InterPro" id="IPR013783">
    <property type="entry name" value="Ig-like_fold"/>
</dbReference>
<evidence type="ECO:0000313" key="5">
    <source>
        <dbReference type="Proteomes" id="UP000199041"/>
    </source>
</evidence>
<dbReference type="PANTHER" id="PTHR42970:SF1">
    <property type="entry name" value="PECTATE LYASE C-RELATED"/>
    <property type="match status" value="1"/>
</dbReference>
<reference evidence="4 5" key="1">
    <citation type="submission" date="2016-10" db="EMBL/GenBank/DDBJ databases">
        <authorList>
            <person name="de Groot N.N."/>
        </authorList>
    </citation>
    <scope>NUCLEOTIDE SEQUENCE [LARGE SCALE GENOMIC DNA]</scope>
    <source>
        <strain evidence="4 5">Vu-144</strain>
    </source>
</reference>
<keyword evidence="3" id="KW-0732">Signal</keyword>
<evidence type="ECO:0008006" key="6">
    <source>
        <dbReference type="Google" id="ProtNLM"/>
    </source>
</evidence>
<accession>A0A1H3X1Q3</accession>
<organism evidence="4 5">
    <name type="scientific">Arachidicoccus rhizosphaerae</name>
    <dbReference type="NCBI Taxonomy" id="551991"/>
    <lineage>
        <taxon>Bacteria</taxon>
        <taxon>Pseudomonadati</taxon>
        <taxon>Bacteroidota</taxon>
        <taxon>Chitinophagia</taxon>
        <taxon>Chitinophagales</taxon>
        <taxon>Chitinophagaceae</taxon>
        <taxon>Arachidicoccus</taxon>
    </lineage>
</organism>
<protein>
    <recommendedName>
        <fullName evidence="6">Pectate lyase</fullName>
    </recommendedName>
</protein>
<evidence type="ECO:0000256" key="1">
    <source>
        <dbReference type="ARBA" id="ARBA00022723"/>
    </source>
</evidence>
<dbReference type="SUPFAM" id="SSF51126">
    <property type="entry name" value="Pectin lyase-like"/>
    <property type="match status" value="1"/>
</dbReference>
<dbReference type="InterPro" id="IPR011050">
    <property type="entry name" value="Pectin_lyase_fold/virulence"/>
</dbReference>
<evidence type="ECO:0000313" key="4">
    <source>
        <dbReference type="EMBL" id="SDZ93183.1"/>
    </source>
</evidence>
<dbReference type="PANTHER" id="PTHR42970">
    <property type="entry name" value="PECTATE LYASE C-RELATED"/>
    <property type="match status" value="1"/>
</dbReference>
<dbReference type="AlphaFoldDB" id="A0A1H3X1Q3"/>
<dbReference type="STRING" id="551991.SAMN05192529_104144"/>
<evidence type="ECO:0000256" key="3">
    <source>
        <dbReference type="SAM" id="SignalP"/>
    </source>
</evidence>
<evidence type="ECO:0000256" key="2">
    <source>
        <dbReference type="ARBA" id="ARBA00023180"/>
    </source>
</evidence>
<keyword evidence="2" id="KW-0325">Glycoprotein</keyword>
<dbReference type="Gene3D" id="2.60.40.10">
    <property type="entry name" value="Immunoglobulins"/>
    <property type="match status" value="1"/>
</dbReference>
<dbReference type="InterPro" id="IPR052063">
    <property type="entry name" value="Polysaccharide_Lyase_1"/>
</dbReference>
<gene>
    <name evidence="4" type="ORF">SAMN05192529_104144</name>
</gene>
<proteinExistence type="predicted"/>
<keyword evidence="1" id="KW-0479">Metal-binding</keyword>
<feature type="chain" id="PRO_5011558687" description="Pectate lyase" evidence="3">
    <location>
        <begin position="28"/>
        <end position="846"/>
    </location>
</feature>
<dbReference type="InterPro" id="IPR012334">
    <property type="entry name" value="Pectin_lyas_fold"/>
</dbReference>
<feature type="signal peptide" evidence="3">
    <location>
        <begin position="1"/>
        <end position="27"/>
    </location>
</feature>
<dbReference type="EMBL" id="FNQY01000004">
    <property type="protein sequence ID" value="SDZ93183.1"/>
    <property type="molecule type" value="Genomic_DNA"/>
</dbReference>
<keyword evidence="5" id="KW-1185">Reference proteome</keyword>
<dbReference type="Gene3D" id="2.160.20.10">
    <property type="entry name" value="Single-stranded right-handed beta-helix, Pectin lyase-like"/>
    <property type="match status" value="1"/>
</dbReference>
<dbReference type="Proteomes" id="UP000199041">
    <property type="component" value="Unassembled WGS sequence"/>
</dbReference>
<sequence>MHRSPIKIKPLCFVLWAVVFSSFQLSAQQTVVKVDFNMSGRKTAEVNAFGYTPWEVVNGGPDTLRREGIDFIVSAAGDQKLNASWFKAGVRGEAKAKFSDDGLMVRQASDGKSSQPEEIRLRIRGLTPGKHTLITYHNLTDQLNESDPCPLDIYVDDKKVISGLHPTIRASRVEDCAVAVFGLNVISGKDIVVRFVADGSGNASYHKIILNGFQLDGINPALQSRSPLPANRDEHIQISKDGNSLLKWQAAQGALSHEIYFGTDSAQVATAGTKSPCFKGSAAAADTSFTLTKLNSLDTYYWRVDEVFGNKTIKGLVWEFRLRQLAFPDAEGYGRFARGGRGGKVVAVTNLNDDGPGSLRAAVMDSSGPRVIIFNVGGVIELKSRLVLSTPYVTVAGQTAPGKGICIRSAPFGVTGNDDMVRFVRVRVGDGPTYDGMGLTGADHSIIDHCSISWTKDESFSSRGAHNITLQRTLISEALNAAGHKNYPKGKEHGFAATIGGDIGSFHHNLLADCYGRNWSLGGGLVDGHYGGRMDIRNNVVYNWGHRATDGGAHEVNFVGNYYKPGPGTDFFYAFNAQHEGVGLGMQRCFFAGNIMPGYFDLSSQQAGRKISHSHGDTSSYATYVDQPFFPSYVTTQTAEDAYKDVLSDVGCNAGGLDEHDQRIISETLKGVTSVTGSYTHKKGFPDKVADAGGYEDYPTTHRSDNWDTDQDGLPDWWEIARGLNPHSAKNDSSESNADPDGDGFTNLDDYLDWMAHAHYSSAQGGPVYIDLKKLAVGYQKAPQFTVTHILNGRVKIERDGQLIFTPDINKGQNTKLGGFDFTVKDARGSSMTRKVNIAIGVDIDQ</sequence>
<dbReference type="GO" id="GO:0046872">
    <property type="term" value="F:metal ion binding"/>
    <property type="evidence" value="ECO:0007669"/>
    <property type="project" value="UniProtKB-KW"/>
</dbReference>